<dbReference type="EMBL" id="BTSX01000003">
    <property type="protein sequence ID" value="GMS87758.1"/>
    <property type="molecule type" value="Genomic_DNA"/>
</dbReference>
<dbReference type="Proteomes" id="UP001432027">
    <property type="component" value="Unassembled WGS sequence"/>
</dbReference>
<evidence type="ECO:0000313" key="2">
    <source>
        <dbReference type="Proteomes" id="UP001432027"/>
    </source>
</evidence>
<dbReference type="AlphaFoldDB" id="A0AAV5T0J6"/>
<sequence length="87" mass="10078">SAAEFLQVLQKWMDHADFSKRKKALKTLVEFAHGTNHRRGEPAETFNALFPSIVKGLSEEERIEIREVMSNNEKRFGEGEEENDENE</sequence>
<evidence type="ECO:0000313" key="1">
    <source>
        <dbReference type="EMBL" id="GMS87758.1"/>
    </source>
</evidence>
<reference evidence="1" key="1">
    <citation type="submission" date="2023-10" db="EMBL/GenBank/DDBJ databases">
        <title>Genome assembly of Pristionchus species.</title>
        <authorList>
            <person name="Yoshida K."/>
            <person name="Sommer R.J."/>
        </authorList>
    </citation>
    <scope>NUCLEOTIDE SEQUENCE</scope>
    <source>
        <strain evidence="1">RS0144</strain>
    </source>
</reference>
<gene>
    <name evidence="1" type="ORF">PENTCL1PPCAC_9933</name>
</gene>
<name>A0AAV5T0J6_9BILA</name>
<organism evidence="1 2">
    <name type="scientific">Pristionchus entomophagus</name>
    <dbReference type="NCBI Taxonomy" id="358040"/>
    <lineage>
        <taxon>Eukaryota</taxon>
        <taxon>Metazoa</taxon>
        <taxon>Ecdysozoa</taxon>
        <taxon>Nematoda</taxon>
        <taxon>Chromadorea</taxon>
        <taxon>Rhabditida</taxon>
        <taxon>Rhabditina</taxon>
        <taxon>Diplogasteromorpha</taxon>
        <taxon>Diplogasteroidea</taxon>
        <taxon>Neodiplogasteridae</taxon>
        <taxon>Pristionchus</taxon>
    </lineage>
</organism>
<keyword evidence="2" id="KW-1185">Reference proteome</keyword>
<feature type="non-terminal residue" evidence="1">
    <location>
        <position position="1"/>
    </location>
</feature>
<protein>
    <submittedName>
        <fullName evidence="1">Uncharacterized protein</fullName>
    </submittedName>
</protein>
<comment type="caution">
    <text evidence="1">The sequence shown here is derived from an EMBL/GenBank/DDBJ whole genome shotgun (WGS) entry which is preliminary data.</text>
</comment>
<proteinExistence type="predicted"/>
<accession>A0AAV5T0J6</accession>